<gene>
    <name evidence="2" type="ORF">RF55_7960</name>
</gene>
<proteinExistence type="predicted"/>
<feature type="region of interest" description="Disordered" evidence="1">
    <location>
        <begin position="75"/>
        <end position="229"/>
    </location>
</feature>
<feature type="compositionally biased region" description="Acidic residues" evidence="1">
    <location>
        <begin position="141"/>
        <end position="151"/>
    </location>
</feature>
<dbReference type="AlphaFoldDB" id="A0A0J7KPD9"/>
<evidence type="ECO:0000313" key="2">
    <source>
        <dbReference type="EMBL" id="KMQ92099.1"/>
    </source>
</evidence>
<keyword evidence="3" id="KW-1185">Reference proteome</keyword>
<reference evidence="2 3" key="1">
    <citation type="submission" date="2015-04" db="EMBL/GenBank/DDBJ databases">
        <title>Lasius niger genome sequencing.</title>
        <authorList>
            <person name="Konorov E.A."/>
            <person name="Nikitin M.A."/>
            <person name="Kirill M.V."/>
            <person name="Chang P."/>
        </authorList>
    </citation>
    <scope>NUCLEOTIDE SEQUENCE [LARGE SCALE GENOMIC DNA]</scope>
    <source>
        <tissue evidence="2">Whole</tissue>
    </source>
</reference>
<feature type="compositionally biased region" description="Acidic residues" evidence="1">
    <location>
        <begin position="102"/>
        <end position="134"/>
    </location>
</feature>
<accession>A0A0J7KPD9</accession>
<feature type="compositionally biased region" description="Low complexity" evidence="1">
    <location>
        <begin position="217"/>
        <end position="228"/>
    </location>
</feature>
<evidence type="ECO:0000313" key="3">
    <source>
        <dbReference type="Proteomes" id="UP000036403"/>
    </source>
</evidence>
<name>A0A0J7KPD9_LASNI</name>
<evidence type="ECO:0000256" key="1">
    <source>
        <dbReference type="SAM" id="MobiDB-lite"/>
    </source>
</evidence>
<comment type="caution">
    <text evidence="2">The sequence shown here is derived from an EMBL/GenBank/DDBJ whole genome shotgun (WGS) entry which is preliminary data.</text>
</comment>
<dbReference type="PaxDb" id="67767-A0A0J7KPD9"/>
<feature type="compositionally biased region" description="Acidic residues" evidence="1">
    <location>
        <begin position="204"/>
        <end position="214"/>
    </location>
</feature>
<feature type="region of interest" description="Disordered" evidence="1">
    <location>
        <begin position="46"/>
        <end position="65"/>
    </location>
</feature>
<sequence>MCDAFQHEEQDVGGHIAYLIENHYTMQLAARNSPVRLTIVPPIRRRRAEEEPEAGPAQRPRLHAAENLPIPVITISADDDGDEHDSVAAVSTSDTEIFTPEMECEEEAGEEYESEEEEEEEDYEGEQEEEEEGEQDMREEVGEEEEDEEIEYGPRVEVQRGGRGGGCEQSGASERAELSLFQNNGEETAREEDEEENRAITSSETEEAEEEEEEIRQQQPQQQQQQQQIGNNNFNYINLLAENARRFRRFGPVKTLGHYGQSLSGPWTTTERTNQNAPPFH</sequence>
<dbReference type="EMBL" id="LBMM01004768">
    <property type="protein sequence ID" value="KMQ92099.1"/>
    <property type="molecule type" value="Genomic_DNA"/>
</dbReference>
<protein>
    <submittedName>
        <fullName evidence="2">Uncharacterized protein</fullName>
    </submittedName>
</protein>
<dbReference type="Proteomes" id="UP000036403">
    <property type="component" value="Unassembled WGS sequence"/>
</dbReference>
<organism evidence="2 3">
    <name type="scientific">Lasius niger</name>
    <name type="common">Black garden ant</name>
    <dbReference type="NCBI Taxonomy" id="67767"/>
    <lineage>
        <taxon>Eukaryota</taxon>
        <taxon>Metazoa</taxon>
        <taxon>Ecdysozoa</taxon>
        <taxon>Arthropoda</taxon>
        <taxon>Hexapoda</taxon>
        <taxon>Insecta</taxon>
        <taxon>Pterygota</taxon>
        <taxon>Neoptera</taxon>
        <taxon>Endopterygota</taxon>
        <taxon>Hymenoptera</taxon>
        <taxon>Apocrita</taxon>
        <taxon>Aculeata</taxon>
        <taxon>Formicoidea</taxon>
        <taxon>Formicidae</taxon>
        <taxon>Formicinae</taxon>
        <taxon>Lasius</taxon>
        <taxon>Lasius</taxon>
    </lineage>
</organism>